<accession>A0A1F7Y1F0</accession>
<protein>
    <recommendedName>
        <fullName evidence="1">Methyltransferase type 11 domain-containing protein</fullName>
    </recommendedName>
</protein>
<proteinExistence type="predicted"/>
<comment type="caution">
    <text evidence="2">The sequence shown here is derived from an EMBL/GenBank/DDBJ whole genome shotgun (WGS) entry which is preliminary data.</text>
</comment>
<dbReference type="InterPro" id="IPR013216">
    <property type="entry name" value="Methyltransf_11"/>
</dbReference>
<dbReference type="AlphaFoldDB" id="A0A1F7Y1F0"/>
<gene>
    <name evidence="2" type="ORF">A2714_02085</name>
</gene>
<evidence type="ECO:0000313" key="2">
    <source>
        <dbReference type="EMBL" id="OGM21096.1"/>
    </source>
</evidence>
<organism evidence="2 3">
    <name type="scientific">Candidatus Woesebacteria bacterium RIFCSPHIGHO2_01_FULL_38_9</name>
    <dbReference type="NCBI Taxonomy" id="1802492"/>
    <lineage>
        <taxon>Bacteria</taxon>
        <taxon>Candidatus Woeseibacteriota</taxon>
    </lineage>
</organism>
<reference evidence="2 3" key="1">
    <citation type="journal article" date="2016" name="Nat. Commun.">
        <title>Thousands of microbial genomes shed light on interconnected biogeochemical processes in an aquifer system.</title>
        <authorList>
            <person name="Anantharaman K."/>
            <person name="Brown C.T."/>
            <person name="Hug L.A."/>
            <person name="Sharon I."/>
            <person name="Castelle C.J."/>
            <person name="Probst A.J."/>
            <person name="Thomas B.C."/>
            <person name="Singh A."/>
            <person name="Wilkins M.J."/>
            <person name="Karaoz U."/>
            <person name="Brodie E.L."/>
            <person name="Williams K.H."/>
            <person name="Hubbard S.S."/>
            <person name="Banfield J.F."/>
        </authorList>
    </citation>
    <scope>NUCLEOTIDE SEQUENCE [LARGE SCALE GENOMIC DNA]</scope>
</reference>
<dbReference type="GO" id="GO:0008757">
    <property type="term" value="F:S-adenosylmethionine-dependent methyltransferase activity"/>
    <property type="evidence" value="ECO:0007669"/>
    <property type="project" value="InterPro"/>
</dbReference>
<dbReference type="CDD" id="cd02440">
    <property type="entry name" value="AdoMet_MTases"/>
    <property type="match status" value="1"/>
</dbReference>
<dbReference type="Proteomes" id="UP000178419">
    <property type="component" value="Unassembled WGS sequence"/>
</dbReference>
<dbReference type="SUPFAM" id="SSF53335">
    <property type="entry name" value="S-adenosyl-L-methionine-dependent methyltransferases"/>
    <property type="match status" value="1"/>
</dbReference>
<feature type="domain" description="Methyltransferase type 11" evidence="1">
    <location>
        <begin position="54"/>
        <end position="151"/>
    </location>
</feature>
<dbReference type="Gene3D" id="3.40.50.150">
    <property type="entry name" value="Vaccinia Virus protein VP39"/>
    <property type="match status" value="1"/>
</dbReference>
<evidence type="ECO:0000313" key="3">
    <source>
        <dbReference type="Proteomes" id="UP000178419"/>
    </source>
</evidence>
<sequence length="227" mass="25793">MKKAKTLTSNEKRYIFTEGIDYLSSGKPSIWGEGDKETLEVMRKTEFNGKWMNLAAGDGRYNNFLLEKASAVVATDLDPGALEKLRANTPDNLKKKLKTKVFNILDPLPFKSKFFDGVFSTGTLHLFPKEKLTKIFKEIDRVIKPKGNVFIDFATDIKRILPSGKLKNKENETSYTIKEAKELLKKLLPNYSLKMVESEVPEEIVKIGKLQYTFGCKFLLVLANKDS</sequence>
<name>A0A1F7Y1F0_9BACT</name>
<dbReference type="InterPro" id="IPR029063">
    <property type="entry name" value="SAM-dependent_MTases_sf"/>
</dbReference>
<dbReference type="Pfam" id="PF08241">
    <property type="entry name" value="Methyltransf_11"/>
    <property type="match status" value="1"/>
</dbReference>
<evidence type="ECO:0000259" key="1">
    <source>
        <dbReference type="Pfam" id="PF08241"/>
    </source>
</evidence>
<dbReference type="EMBL" id="MGGE01000027">
    <property type="protein sequence ID" value="OGM21096.1"/>
    <property type="molecule type" value="Genomic_DNA"/>
</dbReference>